<evidence type="ECO:0000313" key="2">
    <source>
        <dbReference type="Proteomes" id="UP001578633"/>
    </source>
</evidence>
<proteinExistence type="predicted"/>
<dbReference type="EMBL" id="JBHGVX010000001">
    <property type="protein sequence ID" value="KAL1801611.1"/>
    <property type="molecule type" value="Genomic_DNA"/>
</dbReference>
<dbReference type="Proteomes" id="UP001578633">
    <property type="component" value="Chromosome 1"/>
</dbReference>
<dbReference type="PANTHER" id="PTHR36195:SF4">
    <property type="entry name" value="DOMAIN PROTEIN, PUTATIVE (AFU_ORTHOLOGUE AFUA_5G01990)-RELATED"/>
    <property type="match status" value="1"/>
</dbReference>
<dbReference type="Pfam" id="PF04681">
    <property type="entry name" value="Bys1"/>
    <property type="match status" value="1"/>
</dbReference>
<organism evidence="1 2">
    <name type="scientific">Alternaria dauci</name>
    <dbReference type="NCBI Taxonomy" id="48095"/>
    <lineage>
        <taxon>Eukaryota</taxon>
        <taxon>Fungi</taxon>
        <taxon>Dikarya</taxon>
        <taxon>Ascomycota</taxon>
        <taxon>Pezizomycotina</taxon>
        <taxon>Dothideomycetes</taxon>
        <taxon>Pleosporomycetidae</taxon>
        <taxon>Pleosporales</taxon>
        <taxon>Pleosporineae</taxon>
        <taxon>Pleosporaceae</taxon>
        <taxon>Alternaria</taxon>
        <taxon>Alternaria sect. Porri</taxon>
    </lineage>
</organism>
<dbReference type="GeneID" id="96082275"/>
<name>A0ABR3UYR4_9PLEO</name>
<dbReference type="InterPro" id="IPR006771">
    <property type="entry name" value="CetA-like"/>
</dbReference>
<comment type="caution">
    <text evidence="1">The sequence shown here is derived from an EMBL/GenBank/DDBJ whole genome shotgun (WGS) entry which is preliminary data.</text>
</comment>
<keyword evidence="2" id="KW-1185">Reference proteome</keyword>
<gene>
    <name evidence="1" type="ORF">ACET3X_001953</name>
</gene>
<dbReference type="RefSeq" id="XP_069312195.1">
    <property type="nucleotide sequence ID" value="XM_069447301.1"/>
</dbReference>
<sequence length="195" mass="21485">MNWTRLIQLKSASSESANISTPFTKFISHLKISTAKMHLPTLIGAFALTAHTAFAAYSIINNKCHYPVWVSSVQATRSELVMIQPGGTWSERQKLAENGTGVNIQVVTSEDAFGTSKPILNMQYSYGGGLWYSLSSAVGPAFPGEKIRIHNTDGLPVQEIVWIGDHRPENVAAYPNGEANLTLELCDDFKRRFRA</sequence>
<evidence type="ECO:0000313" key="1">
    <source>
        <dbReference type="EMBL" id="KAL1801611.1"/>
    </source>
</evidence>
<accession>A0ABR3UYR4</accession>
<dbReference type="PANTHER" id="PTHR36195">
    <property type="entry name" value="DOMAIN PROTEIN, PUTATIVE (AFU_ORTHOLOGUE AFUA_5G01990)-RELATED-RELATED"/>
    <property type="match status" value="1"/>
</dbReference>
<protein>
    <submittedName>
        <fullName evidence="1">Uncharacterized protein</fullName>
    </submittedName>
</protein>
<reference evidence="1 2" key="1">
    <citation type="submission" date="2024-09" db="EMBL/GenBank/DDBJ databases">
        <title>T2T genomes of carrot and Alternaria dauci and their utility for understanding host-pathogen interaction during carrot leaf blight disease.</title>
        <authorList>
            <person name="Liu W."/>
            <person name="Xu S."/>
            <person name="Ou C."/>
            <person name="Liu X."/>
            <person name="Zhuang F."/>
            <person name="Deng X.W."/>
        </authorList>
    </citation>
    <scope>NUCLEOTIDE SEQUENCE [LARGE SCALE GENOMIC DNA]</scope>
    <source>
        <strain evidence="1 2">A2016</strain>
    </source>
</reference>